<dbReference type="EnsemblPlants" id="TuG1812G0600001235.01.T02">
    <property type="protein sequence ID" value="TuG1812G0600001235.01.T02"/>
    <property type="gene ID" value="TuG1812G0600001235.01"/>
</dbReference>
<dbReference type="AlphaFoldDB" id="A0A8R7QLB4"/>
<dbReference type="Gramene" id="TuG1812G0600001235.01.T02">
    <property type="protein sequence ID" value="TuG1812G0600001235.01.T02"/>
    <property type="gene ID" value="TuG1812G0600001235.01"/>
</dbReference>
<dbReference type="Proteomes" id="UP000015106">
    <property type="component" value="Chromosome 6"/>
</dbReference>
<reference evidence="2" key="2">
    <citation type="submission" date="2018-03" db="EMBL/GenBank/DDBJ databases">
        <title>The Triticum urartu genome reveals the dynamic nature of wheat genome evolution.</title>
        <authorList>
            <person name="Ling H."/>
            <person name="Ma B."/>
            <person name="Shi X."/>
            <person name="Liu H."/>
            <person name="Dong L."/>
            <person name="Sun H."/>
            <person name="Cao Y."/>
            <person name="Gao Q."/>
            <person name="Zheng S."/>
            <person name="Li Y."/>
            <person name="Yu Y."/>
            <person name="Du H."/>
            <person name="Qi M."/>
            <person name="Li Y."/>
            <person name="Yu H."/>
            <person name="Cui Y."/>
            <person name="Wang N."/>
            <person name="Chen C."/>
            <person name="Wu H."/>
            <person name="Zhao Y."/>
            <person name="Zhang J."/>
            <person name="Li Y."/>
            <person name="Zhou W."/>
            <person name="Zhang B."/>
            <person name="Hu W."/>
            <person name="Eijk M."/>
            <person name="Tang J."/>
            <person name="Witsenboer H."/>
            <person name="Zhao S."/>
            <person name="Li Z."/>
            <person name="Zhang A."/>
            <person name="Wang D."/>
            <person name="Liang C."/>
        </authorList>
    </citation>
    <scope>NUCLEOTIDE SEQUENCE [LARGE SCALE GENOMIC DNA]</scope>
    <source>
        <strain evidence="2">cv. G1812</strain>
    </source>
</reference>
<sequence>MLIECTRSSGAEVEPRLAGGGGALVVVHDGLEGADERLHLVHLPQLQQLDPRLLDRLVTACRLPPPRRLGIERPLPRRRPHPAALEPPHHLRLDVILALQLLGHRDLVHFGDGVLRSRRSLLLGLILLLLHLSGGVLLLLLLLSSDVLLVLLSGSGVLLLLLSDGVILLLRRVIVHLVLFLRHGRQQMDDCRRRVRLVYDLIVHGKGAAFSVGPLAGGRPGAVHFADVRRR</sequence>
<name>A0A8R7QLB4_TRIUA</name>
<dbReference type="EnsemblPlants" id="TuG1812G0600001235.01.T01">
    <property type="protein sequence ID" value="TuG1812G0600001235.01.T01"/>
    <property type="gene ID" value="TuG1812G0600001235.01"/>
</dbReference>
<feature type="transmembrane region" description="Helical" evidence="1">
    <location>
        <begin position="149"/>
        <end position="170"/>
    </location>
</feature>
<keyword evidence="3" id="KW-1185">Reference proteome</keyword>
<feature type="transmembrane region" description="Helical" evidence="1">
    <location>
        <begin position="121"/>
        <end position="143"/>
    </location>
</feature>
<reference evidence="3" key="1">
    <citation type="journal article" date="2013" name="Nature">
        <title>Draft genome of the wheat A-genome progenitor Triticum urartu.</title>
        <authorList>
            <person name="Ling H.Q."/>
            <person name="Zhao S."/>
            <person name="Liu D."/>
            <person name="Wang J."/>
            <person name="Sun H."/>
            <person name="Zhang C."/>
            <person name="Fan H."/>
            <person name="Li D."/>
            <person name="Dong L."/>
            <person name="Tao Y."/>
            <person name="Gao C."/>
            <person name="Wu H."/>
            <person name="Li Y."/>
            <person name="Cui Y."/>
            <person name="Guo X."/>
            <person name="Zheng S."/>
            <person name="Wang B."/>
            <person name="Yu K."/>
            <person name="Liang Q."/>
            <person name="Yang W."/>
            <person name="Lou X."/>
            <person name="Chen J."/>
            <person name="Feng M."/>
            <person name="Jian J."/>
            <person name="Zhang X."/>
            <person name="Luo G."/>
            <person name="Jiang Y."/>
            <person name="Liu J."/>
            <person name="Wang Z."/>
            <person name="Sha Y."/>
            <person name="Zhang B."/>
            <person name="Wu H."/>
            <person name="Tang D."/>
            <person name="Shen Q."/>
            <person name="Xue P."/>
            <person name="Zou S."/>
            <person name="Wang X."/>
            <person name="Liu X."/>
            <person name="Wang F."/>
            <person name="Yang Y."/>
            <person name="An X."/>
            <person name="Dong Z."/>
            <person name="Zhang K."/>
            <person name="Zhang X."/>
            <person name="Luo M.C."/>
            <person name="Dvorak J."/>
            <person name="Tong Y."/>
            <person name="Wang J."/>
            <person name="Yang H."/>
            <person name="Li Z."/>
            <person name="Wang D."/>
            <person name="Zhang A."/>
            <person name="Wang J."/>
        </authorList>
    </citation>
    <scope>NUCLEOTIDE SEQUENCE</scope>
    <source>
        <strain evidence="3">cv. G1812</strain>
    </source>
</reference>
<accession>A0A8R7QLB4</accession>
<dbReference type="Gramene" id="TuG1812G0600001235.01.T01">
    <property type="protein sequence ID" value="TuG1812G0600001235.01.T01"/>
    <property type="gene ID" value="TuG1812G0600001235.01"/>
</dbReference>
<organism evidence="2 3">
    <name type="scientific">Triticum urartu</name>
    <name type="common">Red wild einkorn</name>
    <name type="synonym">Crithodium urartu</name>
    <dbReference type="NCBI Taxonomy" id="4572"/>
    <lineage>
        <taxon>Eukaryota</taxon>
        <taxon>Viridiplantae</taxon>
        <taxon>Streptophyta</taxon>
        <taxon>Embryophyta</taxon>
        <taxon>Tracheophyta</taxon>
        <taxon>Spermatophyta</taxon>
        <taxon>Magnoliopsida</taxon>
        <taxon>Liliopsida</taxon>
        <taxon>Poales</taxon>
        <taxon>Poaceae</taxon>
        <taxon>BOP clade</taxon>
        <taxon>Pooideae</taxon>
        <taxon>Triticodae</taxon>
        <taxon>Triticeae</taxon>
        <taxon>Triticinae</taxon>
        <taxon>Triticum</taxon>
    </lineage>
</organism>
<protein>
    <submittedName>
        <fullName evidence="2">Uncharacterized protein</fullName>
    </submittedName>
</protein>
<evidence type="ECO:0000256" key="1">
    <source>
        <dbReference type="SAM" id="Phobius"/>
    </source>
</evidence>
<proteinExistence type="predicted"/>
<keyword evidence="1" id="KW-0812">Transmembrane</keyword>
<evidence type="ECO:0000313" key="2">
    <source>
        <dbReference type="EnsemblPlants" id="TuG1812G0600001235.01.T01"/>
    </source>
</evidence>
<keyword evidence="1" id="KW-1133">Transmembrane helix</keyword>
<keyword evidence="1" id="KW-0472">Membrane</keyword>
<reference evidence="2" key="3">
    <citation type="submission" date="2022-06" db="UniProtKB">
        <authorList>
            <consortium name="EnsemblPlants"/>
        </authorList>
    </citation>
    <scope>IDENTIFICATION</scope>
</reference>
<evidence type="ECO:0000313" key="3">
    <source>
        <dbReference type="Proteomes" id="UP000015106"/>
    </source>
</evidence>